<feature type="transmembrane region" description="Helical" evidence="1">
    <location>
        <begin position="176"/>
        <end position="195"/>
    </location>
</feature>
<dbReference type="InterPro" id="IPR003675">
    <property type="entry name" value="Rce1/LyrA-like_dom"/>
</dbReference>
<feature type="transmembrane region" description="Helical" evidence="1">
    <location>
        <begin position="64"/>
        <end position="84"/>
    </location>
</feature>
<feature type="domain" description="CAAX prenyl protease 2/Lysostaphin resistance protein A-like" evidence="2">
    <location>
        <begin position="146"/>
        <end position="236"/>
    </location>
</feature>
<protein>
    <submittedName>
        <fullName evidence="3">CPBP family intramembrane metalloprotease</fullName>
    </submittedName>
</protein>
<feature type="transmembrane region" description="Helical" evidence="1">
    <location>
        <begin position="224"/>
        <end position="243"/>
    </location>
</feature>
<comment type="caution">
    <text evidence="3">The sequence shown here is derived from an EMBL/GenBank/DDBJ whole genome shotgun (WGS) entry which is preliminary data.</text>
</comment>
<evidence type="ECO:0000313" key="3">
    <source>
        <dbReference type="EMBL" id="MBV7272100.1"/>
    </source>
</evidence>
<keyword evidence="3" id="KW-0645">Protease</keyword>
<feature type="transmembrane region" description="Helical" evidence="1">
    <location>
        <begin position="21"/>
        <end position="44"/>
    </location>
</feature>
<keyword evidence="1" id="KW-0472">Membrane</keyword>
<dbReference type="RefSeq" id="WP_218319131.1">
    <property type="nucleotide sequence ID" value="NZ_JAEEGC010000018.1"/>
</dbReference>
<keyword evidence="4" id="KW-1185">Reference proteome</keyword>
<dbReference type="AlphaFoldDB" id="A0A949TH25"/>
<dbReference type="PANTHER" id="PTHR39430">
    <property type="entry name" value="MEMBRANE-ASSOCIATED PROTEASE-RELATED"/>
    <property type="match status" value="1"/>
</dbReference>
<dbReference type="GO" id="GO:0008237">
    <property type="term" value="F:metallopeptidase activity"/>
    <property type="evidence" value="ECO:0007669"/>
    <property type="project" value="UniProtKB-KW"/>
</dbReference>
<organism evidence="3 4">
    <name type="scientific">Clostridium thailandense</name>
    <dbReference type="NCBI Taxonomy" id="2794346"/>
    <lineage>
        <taxon>Bacteria</taxon>
        <taxon>Bacillati</taxon>
        <taxon>Bacillota</taxon>
        <taxon>Clostridia</taxon>
        <taxon>Eubacteriales</taxon>
        <taxon>Clostridiaceae</taxon>
        <taxon>Clostridium</taxon>
    </lineage>
</organism>
<evidence type="ECO:0000313" key="4">
    <source>
        <dbReference type="Proteomes" id="UP000694308"/>
    </source>
</evidence>
<keyword evidence="3" id="KW-0482">Metalloprotease</keyword>
<proteinExistence type="predicted"/>
<feature type="transmembrane region" description="Helical" evidence="1">
    <location>
        <begin position="136"/>
        <end position="155"/>
    </location>
</feature>
<keyword evidence="3" id="KW-0378">Hydrolase</keyword>
<dbReference type="GO" id="GO:0004175">
    <property type="term" value="F:endopeptidase activity"/>
    <property type="evidence" value="ECO:0007669"/>
    <property type="project" value="UniProtKB-ARBA"/>
</dbReference>
<sequence>MLKDDIKKLKEKEMFKDLEHNVFLSNAFFILLIFFVLWAGSFFTGRYISAYILKGVTDETLKLSLRRIITCGFQISIFFIWVRFIEKRKILTLGFRHNKRAYNFFIGFFIGITTITMITIALFLVGAIHIEIRKNINMSINTYLGIVVIVVSWLIQSVSEEIGIRGWLIPLLGAKYNVAIAILTTSVVFGILHLFTPAATVLSFVNLILSGVFFALYAISEDCLWGVWGCHFGWNLALGNVYAFSVSGFSSTDCTIFKINVVGANLLTGGSFGPEGGLLATLALIMGIIIFIFRLQRNII</sequence>
<feature type="transmembrane region" description="Helical" evidence="1">
    <location>
        <begin position="276"/>
        <end position="295"/>
    </location>
</feature>
<dbReference type="Proteomes" id="UP000694308">
    <property type="component" value="Unassembled WGS sequence"/>
</dbReference>
<dbReference type="PANTHER" id="PTHR39430:SF1">
    <property type="entry name" value="PROTEASE"/>
    <property type="match status" value="1"/>
</dbReference>
<feature type="transmembrane region" description="Helical" evidence="1">
    <location>
        <begin position="104"/>
        <end position="130"/>
    </location>
</feature>
<evidence type="ECO:0000256" key="1">
    <source>
        <dbReference type="SAM" id="Phobius"/>
    </source>
</evidence>
<keyword evidence="1" id="KW-0812">Transmembrane</keyword>
<accession>A0A949TH25</accession>
<evidence type="ECO:0000259" key="2">
    <source>
        <dbReference type="Pfam" id="PF02517"/>
    </source>
</evidence>
<dbReference type="GO" id="GO:0080120">
    <property type="term" value="P:CAAX-box protein maturation"/>
    <property type="evidence" value="ECO:0007669"/>
    <property type="project" value="UniProtKB-ARBA"/>
</dbReference>
<name>A0A949TH25_9CLOT</name>
<reference evidence="3" key="1">
    <citation type="submission" date="2020-12" db="EMBL/GenBank/DDBJ databases">
        <title>Clostridium thailandense sp. nov., a novel acetogenic bacterium isolated from peat land soil in Thailand.</title>
        <authorList>
            <person name="Chaikitkaew S."/>
            <person name="Birkeland N.K."/>
        </authorList>
    </citation>
    <scope>NUCLEOTIDE SEQUENCE</scope>
    <source>
        <strain evidence="3">PL3</strain>
    </source>
</reference>
<keyword evidence="1" id="KW-1133">Transmembrane helix</keyword>
<feature type="transmembrane region" description="Helical" evidence="1">
    <location>
        <begin position="201"/>
        <end position="219"/>
    </location>
</feature>
<gene>
    <name evidence="3" type="ORF">I6U48_04105</name>
</gene>
<dbReference type="EMBL" id="JAEEGC010000018">
    <property type="protein sequence ID" value="MBV7272100.1"/>
    <property type="molecule type" value="Genomic_DNA"/>
</dbReference>
<dbReference type="Pfam" id="PF02517">
    <property type="entry name" value="Rce1-like"/>
    <property type="match status" value="1"/>
</dbReference>